<feature type="domain" description="SCP" evidence="2">
    <location>
        <begin position="72"/>
        <end position="199"/>
    </location>
</feature>
<organism evidence="3 4">
    <name type="scientific">Deinobacterium chartae</name>
    <dbReference type="NCBI Taxonomy" id="521158"/>
    <lineage>
        <taxon>Bacteria</taxon>
        <taxon>Thermotogati</taxon>
        <taxon>Deinococcota</taxon>
        <taxon>Deinococci</taxon>
        <taxon>Deinococcales</taxon>
        <taxon>Deinococcaceae</taxon>
        <taxon>Deinobacterium</taxon>
    </lineage>
</organism>
<dbReference type="InterPro" id="IPR035940">
    <property type="entry name" value="CAP_sf"/>
</dbReference>
<evidence type="ECO:0000313" key="3">
    <source>
        <dbReference type="EMBL" id="MBB6099628.1"/>
    </source>
</evidence>
<feature type="compositionally biased region" description="Low complexity" evidence="1">
    <location>
        <begin position="40"/>
        <end position="54"/>
    </location>
</feature>
<dbReference type="EMBL" id="JACHHG010000013">
    <property type="protein sequence ID" value="MBB6099628.1"/>
    <property type="molecule type" value="Genomic_DNA"/>
</dbReference>
<feature type="region of interest" description="Disordered" evidence="1">
    <location>
        <begin position="39"/>
        <end position="60"/>
    </location>
</feature>
<evidence type="ECO:0000259" key="2">
    <source>
        <dbReference type="Pfam" id="PF00188"/>
    </source>
</evidence>
<dbReference type="AlphaFoldDB" id="A0A841I5A2"/>
<dbReference type="SUPFAM" id="SSF55797">
    <property type="entry name" value="PR-1-like"/>
    <property type="match status" value="1"/>
</dbReference>
<evidence type="ECO:0000313" key="4">
    <source>
        <dbReference type="Proteomes" id="UP000569951"/>
    </source>
</evidence>
<dbReference type="Pfam" id="PF00188">
    <property type="entry name" value="CAP"/>
    <property type="match status" value="1"/>
</dbReference>
<gene>
    <name evidence="3" type="ORF">HNR42_003081</name>
</gene>
<comment type="caution">
    <text evidence="3">The sequence shown here is derived from an EMBL/GenBank/DDBJ whole genome shotgun (WGS) entry which is preliminary data.</text>
</comment>
<accession>A0A841I5A2</accession>
<dbReference type="CDD" id="cd05379">
    <property type="entry name" value="CAP_bacterial"/>
    <property type="match status" value="1"/>
</dbReference>
<dbReference type="PANTHER" id="PTHR31157:SF1">
    <property type="entry name" value="SCP DOMAIN-CONTAINING PROTEIN"/>
    <property type="match status" value="1"/>
</dbReference>
<dbReference type="Proteomes" id="UP000569951">
    <property type="component" value="Unassembled WGS sequence"/>
</dbReference>
<dbReference type="RefSeq" id="WP_343058444.1">
    <property type="nucleotide sequence ID" value="NZ_JACHHG010000013.1"/>
</dbReference>
<name>A0A841I5A2_9DEIO</name>
<dbReference type="InterPro" id="IPR014044">
    <property type="entry name" value="CAP_dom"/>
</dbReference>
<protein>
    <submittedName>
        <fullName evidence="3">Uncharacterized protein YkwD</fullName>
    </submittedName>
</protein>
<proteinExistence type="predicted"/>
<keyword evidence="4" id="KW-1185">Reference proteome</keyword>
<evidence type="ECO:0000256" key="1">
    <source>
        <dbReference type="SAM" id="MobiDB-lite"/>
    </source>
</evidence>
<dbReference type="Gene3D" id="3.40.33.10">
    <property type="entry name" value="CAP"/>
    <property type="match status" value="1"/>
</dbReference>
<reference evidence="3 4" key="1">
    <citation type="submission" date="2020-08" db="EMBL/GenBank/DDBJ databases">
        <title>Genomic Encyclopedia of Type Strains, Phase IV (KMG-IV): sequencing the most valuable type-strain genomes for metagenomic binning, comparative biology and taxonomic classification.</title>
        <authorList>
            <person name="Goeker M."/>
        </authorList>
    </citation>
    <scope>NUCLEOTIDE SEQUENCE [LARGE SCALE GENOMIC DNA]</scope>
    <source>
        <strain evidence="3 4">DSM 21458</strain>
    </source>
</reference>
<dbReference type="PANTHER" id="PTHR31157">
    <property type="entry name" value="SCP DOMAIN-CONTAINING PROTEIN"/>
    <property type="match status" value="1"/>
</dbReference>
<sequence length="202" mass="21584">MNSQNALSRQGRLPALGLRPLLVSFALIGLTACGAQTPLGEPAPSGSEASGSAPIQQTPTFGSASSFEAQVLSLTNAARARGATCGGVAYPPVPALTANAQLRQAAYLHAKDMGDNNYFDHVGRNGRMPWDRMRAAGYIGRTYGENIAAGQSTPQQVVDGWLKSSGHCRNIMSRNFKDLGVGYYYRAGSNFRHYWVQNFGAK</sequence>